<accession>A0A8J2J2W6</accession>
<comment type="caution">
    <text evidence="1">The sequence shown here is derived from an EMBL/GenBank/DDBJ whole genome shotgun (WGS) entry which is preliminary data.</text>
</comment>
<gene>
    <name evidence="1" type="ORF">FEQUK3_LOCUS11655</name>
</gene>
<evidence type="ECO:0000313" key="1">
    <source>
        <dbReference type="EMBL" id="CAG7565915.1"/>
    </source>
</evidence>
<reference evidence="1" key="1">
    <citation type="submission" date="2021-05" db="EMBL/GenBank/DDBJ databases">
        <authorList>
            <person name="Khan N."/>
        </authorList>
    </citation>
    <scope>NUCLEOTIDE SEQUENCE</scope>
</reference>
<proteinExistence type="predicted"/>
<protein>
    <submittedName>
        <fullName evidence="1">Uncharacterized protein</fullName>
    </submittedName>
</protein>
<evidence type="ECO:0000313" key="2">
    <source>
        <dbReference type="Proteomes" id="UP000693738"/>
    </source>
</evidence>
<organism evidence="1 2">
    <name type="scientific">Fusarium equiseti</name>
    <name type="common">Fusarium scirpi</name>
    <dbReference type="NCBI Taxonomy" id="61235"/>
    <lineage>
        <taxon>Eukaryota</taxon>
        <taxon>Fungi</taxon>
        <taxon>Dikarya</taxon>
        <taxon>Ascomycota</taxon>
        <taxon>Pezizomycotina</taxon>
        <taxon>Sordariomycetes</taxon>
        <taxon>Hypocreomycetidae</taxon>
        <taxon>Hypocreales</taxon>
        <taxon>Nectriaceae</taxon>
        <taxon>Fusarium</taxon>
        <taxon>Fusarium incarnatum-equiseti species complex</taxon>
    </lineage>
</organism>
<sequence>MALAYRCCLIWRPYFIKSLSGSSLSRRRNACILTTRTIVDLSDEEIPKRFYHLWNVTFWLVAATLILDLDMVKAANHRQVPSDAAERRFKLDSLDDLLRTHADRSGIGVRGVRFVSNLRGTEGDIITGRQISLASITHKEIMTLVSRESAHSRAHGVLAW</sequence>
<dbReference type="Proteomes" id="UP000693738">
    <property type="component" value="Unassembled WGS sequence"/>
</dbReference>
<dbReference type="AlphaFoldDB" id="A0A8J2J2W6"/>
<dbReference type="EMBL" id="CAJSTJ010000195">
    <property type="protein sequence ID" value="CAG7565915.1"/>
    <property type="molecule type" value="Genomic_DNA"/>
</dbReference>
<name>A0A8J2J2W6_FUSEQ</name>